<accession>A0ABP8PT88</accession>
<proteinExistence type="predicted"/>
<gene>
    <name evidence="1" type="ORF">GCM10023171_36850</name>
</gene>
<sequence length="180" mass="20049">MNLYLVRNPDGHAVWVAYENAEGQFYSYVQNTGQFHFNGGLYEDFYYDQRMTFEPVTAAAADAAIRAGTGRLDPGTRAHDIARYEADVDGIPVDQILGHRPAPVPSPKQQAIARARTLAAAPAGQWLTWKSYPRDKKQLAHVAVTDITKGKIRALRELGQLKVRLEDVDDQVQVQVSRVA</sequence>
<evidence type="ECO:0000313" key="2">
    <source>
        <dbReference type="Proteomes" id="UP001500731"/>
    </source>
</evidence>
<organism evidence="1 2">
    <name type="scientific">Microbacterium panaciterrae</name>
    <dbReference type="NCBI Taxonomy" id="985759"/>
    <lineage>
        <taxon>Bacteria</taxon>
        <taxon>Bacillati</taxon>
        <taxon>Actinomycetota</taxon>
        <taxon>Actinomycetes</taxon>
        <taxon>Micrococcales</taxon>
        <taxon>Microbacteriaceae</taxon>
        <taxon>Microbacterium</taxon>
    </lineage>
</organism>
<keyword evidence="2" id="KW-1185">Reference proteome</keyword>
<evidence type="ECO:0000313" key="1">
    <source>
        <dbReference type="EMBL" id="GAA4492011.1"/>
    </source>
</evidence>
<reference evidence="2" key="1">
    <citation type="journal article" date="2019" name="Int. J. Syst. Evol. Microbiol.">
        <title>The Global Catalogue of Microorganisms (GCM) 10K type strain sequencing project: providing services to taxonomists for standard genome sequencing and annotation.</title>
        <authorList>
            <consortium name="The Broad Institute Genomics Platform"/>
            <consortium name="The Broad Institute Genome Sequencing Center for Infectious Disease"/>
            <person name="Wu L."/>
            <person name="Ma J."/>
        </authorList>
    </citation>
    <scope>NUCLEOTIDE SEQUENCE [LARGE SCALE GENOMIC DNA]</scope>
    <source>
        <strain evidence="2">JCM 17839</strain>
    </source>
</reference>
<name>A0ABP8PT88_9MICO</name>
<dbReference type="Proteomes" id="UP001500731">
    <property type="component" value="Unassembled WGS sequence"/>
</dbReference>
<comment type="caution">
    <text evidence="1">The sequence shown here is derived from an EMBL/GenBank/DDBJ whole genome shotgun (WGS) entry which is preliminary data.</text>
</comment>
<dbReference type="EMBL" id="BAABGP010000028">
    <property type="protein sequence ID" value="GAA4492011.1"/>
    <property type="molecule type" value="Genomic_DNA"/>
</dbReference>
<protein>
    <submittedName>
        <fullName evidence="1">Uncharacterized protein</fullName>
    </submittedName>
</protein>